<dbReference type="AlphaFoldDB" id="A0AAN7B3S9"/>
<comment type="caution">
    <text evidence="2">The sequence shown here is derived from an EMBL/GenBank/DDBJ whole genome shotgun (WGS) entry which is preliminary data.</text>
</comment>
<dbReference type="Proteomes" id="UP001301769">
    <property type="component" value="Unassembled WGS sequence"/>
</dbReference>
<protein>
    <submittedName>
        <fullName evidence="2">Uncharacterized protein</fullName>
    </submittedName>
</protein>
<evidence type="ECO:0000313" key="2">
    <source>
        <dbReference type="EMBL" id="KAK4211716.1"/>
    </source>
</evidence>
<evidence type="ECO:0000313" key="3">
    <source>
        <dbReference type="Proteomes" id="UP001301769"/>
    </source>
</evidence>
<sequence length="155" mass="17580">MVLARVAASFAFLPWYTIWLLGLETTLASLWETVRGRTRFSLGPVHNLPLELSPQNSETAQPCYWDWKVLKLPVGQAAGWPLLSLESSTLDGRCLSGYCIPMTYYCAGTCYQKVDGETDKERRHNRNTAATLPNPNSTEDLRRATLIKFHFRVRS</sequence>
<organism evidence="2 3">
    <name type="scientific">Rhypophila decipiens</name>
    <dbReference type="NCBI Taxonomy" id="261697"/>
    <lineage>
        <taxon>Eukaryota</taxon>
        <taxon>Fungi</taxon>
        <taxon>Dikarya</taxon>
        <taxon>Ascomycota</taxon>
        <taxon>Pezizomycotina</taxon>
        <taxon>Sordariomycetes</taxon>
        <taxon>Sordariomycetidae</taxon>
        <taxon>Sordariales</taxon>
        <taxon>Naviculisporaceae</taxon>
        <taxon>Rhypophila</taxon>
    </lineage>
</organism>
<keyword evidence="3" id="KW-1185">Reference proteome</keyword>
<feature type="compositionally biased region" description="Polar residues" evidence="1">
    <location>
        <begin position="127"/>
        <end position="137"/>
    </location>
</feature>
<proteinExistence type="predicted"/>
<name>A0AAN7B3S9_9PEZI</name>
<evidence type="ECO:0000256" key="1">
    <source>
        <dbReference type="SAM" id="MobiDB-lite"/>
    </source>
</evidence>
<dbReference type="EMBL" id="MU858142">
    <property type="protein sequence ID" value="KAK4211716.1"/>
    <property type="molecule type" value="Genomic_DNA"/>
</dbReference>
<reference evidence="2" key="2">
    <citation type="submission" date="2023-05" db="EMBL/GenBank/DDBJ databases">
        <authorList>
            <consortium name="Lawrence Berkeley National Laboratory"/>
            <person name="Steindorff A."/>
            <person name="Hensen N."/>
            <person name="Bonometti L."/>
            <person name="Westerberg I."/>
            <person name="Brannstrom I.O."/>
            <person name="Guillou S."/>
            <person name="Cros-Aarteil S."/>
            <person name="Calhoun S."/>
            <person name="Haridas S."/>
            <person name="Kuo A."/>
            <person name="Mondo S."/>
            <person name="Pangilinan J."/>
            <person name="Riley R."/>
            <person name="Labutti K."/>
            <person name="Andreopoulos B."/>
            <person name="Lipzen A."/>
            <person name="Chen C."/>
            <person name="Yanf M."/>
            <person name="Daum C."/>
            <person name="Ng V."/>
            <person name="Clum A."/>
            <person name="Ohm R."/>
            <person name="Martin F."/>
            <person name="Silar P."/>
            <person name="Natvig D."/>
            <person name="Lalanne C."/>
            <person name="Gautier V."/>
            <person name="Ament-Velasquez S.L."/>
            <person name="Kruys A."/>
            <person name="Hutchinson M.I."/>
            <person name="Powell A.J."/>
            <person name="Barry K."/>
            <person name="Miller A.N."/>
            <person name="Grigoriev I.V."/>
            <person name="Debuchy R."/>
            <person name="Gladieux P."/>
            <person name="Thoren M.H."/>
            <person name="Johannesson H."/>
        </authorList>
    </citation>
    <scope>NUCLEOTIDE SEQUENCE</scope>
    <source>
        <strain evidence="2">PSN293</strain>
    </source>
</reference>
<accession>A0AAN7B3S9</accession>
<reference evidence="2" key="1">
    <citation type="journal article" date="2023" name="Mol. Phylogenet. Evol.">
        <title>Genome-scale phylogeny and comparative genomics of the fungal order Sordariales.</title>
        <authorList>
            <person name="Hensen N."/>
            <person name="Bonometti L."/>
            <person name="Westerberg I."/>
            <person name="Brannstrom I.O."/>
            <person name="Guillou S."/>
            <person name="Cros-Aarteil S."/>
            <person name="Calhoun S."/>
            <person name="Haridas S."/>
            <person name="Kuo A."/>
            <person name="Mondo S."/>
            <person name="Pangilinan J."/>
            <person name="Riley R."/>
            <person name="LaButti K."/>
            <person name="Andreopoulos B."/>
            <person name="Lipzen A."/>
            <person name="Chen C."/>
            <person name="Yan M."/>
            <person name="Daum C."/>
            <person name="Ng V."/>
            <person name="Clum A."/>
            <person name="Steindorff A."/>
            <person name="Ohm R.A."/>
            <person name="Martin F."/>
            <person name="Silar P."/>
            <person name="Natvig D.O."/>
            <person name="Lalanne C."/>
            <person name="Gautier V."/>
            <person name="Ament-Velasquez S.L."/>
            <person name="Kruys A."/>
            <person name="Hutchinson M.I."/>
            <person name="Powell A.J."/>
            <person name="Barry K."/>
            <person name="Miller A.N."/>
            <person name="Grigoriev I.V."/>
            <person name="Debuchy R."/>
            <person name="Gladieux P."/>
            <person name="Hiltunen Thoren M."/>
            <person name="Johannesson H."/>
        </authorList>
    </citation>
    <scope>NUCLEOTIDE SEQUENCE</scope>
    <source>
        <strain evidence="2">PSN293</strain>
    </source>
</reference>
<feature type="region of interest" description="Disordered" evidence="1">
    <location>
        <begin position="117"/>
        <end position="137"/>
    </location>
</feature>
<gene>
    <name evidence="2" type="ORF">QBC37DRAFT_426271</name>
</gene>